<dbReference type="EMBL" id="CM023488">
    <property type="protein sequence ID" value="KAH6923364.1"/>
    <property type="molecule type" value="Genomic_DNA"/>
</dbReference>
<name>A0ACB7RS80_HYAAI</name>
<accession>A0ACB7RS80</accession>
<organism evidence="1 2">
    <name type="scientific">Hyalomma asiaticum</name>
    <name type="common">Tick</name>
    <dbReference type="NCBI Taxonomy" id="266040"/>
    <lineage>
        <taxon>Eukaryota</taxon>
        <taxon>Metazoa</taxon>
        <taxon>Ecdysozoa</taxon>
        <taxon>Arthropoda</taxon>
        <taxon>Chelicerata</taxon>
        <taxon>Arachnida</taxon>
        <taxon>Acari</taxon>
        <taxon>Parasitiformes</taxon>
        <taxon>Ixodida</taxon>
        <taxon>Ixodoidea</taxon>
        <taxon>Ixodidae</taxon>
        <taxon>Hyalomminae</taxon>
        <taxon>Hyalomma</taxon>
    </lineage>
</organism>
<comment type="caution">
    <text evidence="1">The sequence shown here is derived from an EMBL/GenBank/DDBJ whole genome shotgun (WGS) entry which is preliminary data.</text>
</comment>
<evidence type="ECO:0000313" key="2">
    <source>
        <dbReference type="Proteomes" id="UP000821845"/>
    </source>
</evidence>
<gene>
    <name evidence="1" type="ORF">HPB50_000491</name>
</gene>
<keyword evidence="2" id="KW-1185">Reference proteome</keyword>
<dbReference type="Proteomes" id="UP000821845">
    <property type="component" value="Chromosome 8"/>
</dbReference>
<evidence type="ECO:0000313" key="1">
    <source>
        <dbReference type="EMBL" id="KAH6923364.1"/>
    </source>
</evidence>
<proteinExistence type="predicted"/>
<sequence length="325" mass="34750">MVKSKQRLPSPSGTNSTRAQSPQRPSILRTGCPPSRDKSFPPLGQPPQHERASRSRSRTRNRSRSRSKSRSTSHHFVSSSSQGPSTSVAFPPGLAQGSSQCSSSPTKVAWGKGLPCSLKSSSQDPSPDTQVRELVRENASLKAQLSSQQSQISTLISQMGKLTQYIQSLESKLGNSLPQPALTTVSQQQQQQQQQPPPAPLPPPAAATAGKRKATTSTESLQIDADITAAITKAVADAFQVSDAKLEARFNAMDAKFETRLNTMQQAIDARFTNLEQAIANTHASHNALKQHTENAFASVNQRIGLALPSAHSCPSTQKGATPGN</sequence>
<reference evidence="1" key="1">
    <citation type="submission" date="2020-05" db="EMBL/GenBank/DDBJ databases">
        <title>Large-scale comparative analyses of tick genomes elucidate their genetic diversity and vector capacities.</title>
        <authorList>
            <person name="Jia N."/>
            <person name="Wang J."/>
            <person name="Shi W."/>
            <person name="Du L."/>
            <person name="Sun Y."/>
            <person name="Zhan W."/>
            <person name="Jiang J."/>
            <person name="Wang Q."/>
            <person name="Zhang B."/>
            <person name="Ji P."/>
            <person name="Sakyi L.B."/>
            <person name="Cui X."/>
            <person name="Yuan T."/>
            <person name="Jiang B."/>
            <person name="Yang W."/>
            <person name="Lam T.T.-Y."/>
            <person name="Chang Q."/>
            <person name="Ding S."/>
            <person name="Wang X."/>
            <person name="Zhu J."/>
            <person name="Ruan X."/>
            <person name="Zhao L."/>
            <person name="Wei J."/>
            <person name="Que T."/>
            <person name="Du C."/>
            <person name="Cheng J."/>
            <person name="Dai P."/>
            <person name="Han X."/>
            <person name="Huang E."/>
            <person name="Gao Y."/>
            <person name="Liu J."/>
            <person name="Shao H."/>
            <person name="Ye R."/>
            <person name="Li L."/>
            <person name="Wei W."/>
            <person name="Wang X."/>
            <person name="Wang C."/>
            <person name="Yang T."/>
            <person name="Huo Q."/>
            <person name="Li W."/>
            <person name="Guo W."/>
            <person name="Chen H."/>
            <person name="Zhou L."/>
            <person name="Ni X."/>
            <person name="Tian J."/>
            <person name="Zhou Y."/>
            <person name="Sheng Y."/>
            <person name="Liu T."/>
            <person name="Pan Y."/>
            <person name="Xia L."/>
            <person name="Li J."/>
            <person name="Zhao F."/>
            <person name="Cao W."/>
        </authorList>
    </citation>
    <scope>NUCLEOTIDE SEQUENCE</scope>
    <source>
        <strain evidence="1">Hyas-2018</strain>
    </source>
</reference>
<protein>
    <submittedName>
        <fullName evidence="1">Uncharacterized protein</fullName>
    </submittedName>
</protein>